<reference evidence="3" key="1">
    <citation type="journal article" date="2019" name="Int. J. Syst. Evol. Microbiol.">
        <title>The Global Catalogue of Microorganisms (GCM) 10K type strain sequencing project: providing services to taxonomists for standard genome sequencing and annotation.</title>
        <authorList>
            <consortium name="The Broad Institute Genomics Platform"/>
            <consortium name="The Broad Institute Genome Sequencing Center for Infectious Disease"/>
            <person name="Wu L."/>
            <person name="Ma J."/>
        </authorList>
    </citation>
    <scope>NUCLEOTIDE SEQUENCE [LARGE SCALE GENOMIC DNA]</scope>
    <source>
        <strain evidence="3">CCUG 54522</strain>
    </source>
</reference>
<evidence type="ECO:0000313" key="2">
    <source>
        <dbReference type="EMBL" id="MFC6042847.1"/>
    </source>
</evidence>
<comment type="caution">
    <text evidence="2">The sequence shown here is derived from an EMBL/GenBank/DDBJ whole genome shotgun (WGS) entry which is preliminary data.</text>
</comment>
<keyword evidence="3" id="KW-1185">Reference proteome</keyword>
<keyword evidence="1" id="KW-0812">Transmembrane</keyword>
<gene>
    <name evidence="2" type="ORF">ACFPYL_07170</name>
</gene>
<evidence type="ECO:0000313" key="3">
    <source>
        <dbReference type="Proteomes" id="UP001596135"/>
    </source>
</evidence>
<dbReference type="EMBL" id="JBHSRJ010000004">
    <property type="protein sequence ID" value="MFC6042847.1"/>
    <property type="molecule type" value="Genomic_DNA"/>
</dbReference>
<protein>
    <submittedName>
        <fullName evidence="2">Uncharacterized protein</fullName>
    </submittedName>
</protein>
<name>A0ABW1LIB8_9ACTN</name>
<keyword evidence="1" id="KW-1133">Transmembrane helix</keyword>
<feature type="transmembrane region" description="Helical" evidence="1">
    <location>
        <begin position="36"/>
        <end position="53"/>
    </location>
</feature>
<organism evidence="2 3">
    <name type="scientific">Nocardioides hankookensis</name>
    <dbReference type="NCBI Taxonomy" id="443157"/>
    <lineage>
        <taxon>Bacteria</taxon>
        <taxon>Bacillati</taxon>
        <taxon>Actinomycetota</taxon>
        <taxon>Actinomycetes</taxon>
        <taxon>Propionibacteriales</taxon>
        <taxon>Nocardioidaceae</taxon>
        <taxon>Nocardioides</taxon>
    </lineage>
</organism>
<proteinExistence type="predicted"/>
<feature type="transmembrane region" description="Helical" evidence="1">
    <location>
        <begin position="12"/>
        <end position="30"/>
    </location>
</feature>
<accession>A0ABW1LIB8</accession>
<keyword evidence="1" id="KW-0472">Membrane</keyword>
<dbReference type="Proteomes" id="UP001596135">
    <property type="component" value="Unassembled WGS sequence"/>
</dbReference>
<dbReference type="RefSeq" id="WP_379152305.1">
    <property type="nucleotide sequence ID" value="NZ_JBHSRJ010000004.1"/>
</dbReference>
<evidence type="ECO:0000256" key="1">
    <source>
        <dbReference type="SAM" id="Phobius"/>
    </source>
</evidence>
<sequence>MTRRPDTWRARAASFVLFIGVLWLLTAWWLDDLRQASLVVAAAAAGACLRGALQGARRFAARRRRTPDRPEPAPGS</sequence>